<name>A0AAD6VV53_9ROSI</name>
<sequence length="80" mass="9095">MSCTRQEQNGRSLRTYPQIANHNVGVHARTRGNRHNGRDQSESSVTIYGVIEDPQKAQKHSLKESYKELVRNVGDFSNDP</sequence>
<evidence type="ECO:0000313" key="3">
    <source>
        <dbReference type="Proteomes" id="UP001164929"/>
    </source>
</evidence>
<organism evidence="2 3">
    <name type="scientific">Populus alba x Populus x berolinensis</name>
    <dbReference type="NCBI Taxonomy" id="444605"/>
    <lineage>
        <taxon>Eukaryota</taxon>
        <taxon>Viridiplantae</taxon>
        <taxon>Streptophyta</taxon>
        <taxon>Embryophyta</taxon>
        <taxon>Tracheophyta</taxon>
        <taxon>Spermatophyta</taxon>
        <taxon>Magnoliopsida</taxon>
        <taxon>eudicotyledons</taxon>
        <taxon>Gunneridae</taxon>
        <taxon>Pentapetalae</taxon>
        <taxon>rosids</taxon>
        <taxon>fabids</taxon>
        <taxon>Malpighiales</taxon>
        <taxon>Salicaceae</taxon>
        <taxon>Saliceae</taxon>
        <taxon>Populus</taxon>
    </lineage>
</organism>
<dbReference type="Proteomes" id="UP001164929">
    <property type="component" value="Chromosome 7"/>
</dbReference>
<reference evidence="2" key="1">
    <citation type="journal article" date="2023" name="Mol. Ecol. Resour.">
        <title>Chromosome-level genome assembly of a triploid poplar Populus alba 'Berolinensis'.</title>
        <authorList>
            <person name="Chen S."/>
            <person name="Yu Y."/>
            <person name="Wang X."/>
            <person name="Wang S."/>
            <person name="Zhang T."/>
            <person name="Zhou Y."/>
            <person name="He R."/>
            <person name="Meng N."/>
            <person name="Wang Y."/>
            <person name="Liu W."/>
            <person name="Liu Z."/>
            <person name="Liu J."/>
            <person name="Guo Q."/>
            <person name="Huang H."/>
            <person name="Sederoff R.R."/>
            <person name="Wang G."/>
            <person name="Qu G."/>
            <person name="Chen S."/>
        </authorList>
    </citation>
    <scope>NUCLEOTIDE SEQUENCE</scope>
    <source>
        <strain evidence="2">SC-2020</strain>
    </source>
</reference>
<comment type="caution">
    <text evidence="2">The sequence shown here is derived from an EMBL/GenBank/DDBJ whole genome shotgun (WGS) entry which is preliminary data.</text>
</comment>
<evidence type="ECO:0000313" key="2">
    <source>
        <dbReference type="EMBL" id="KAJ6989865.1"/>
    </source>
</evidence>
<proteinExistence type="predicted"/>
<gene>
    <name evidence="2" type="ORF">NC653_018386</name>
</gene>
<dbReference type="EMBL" id="JAQIZT010000007">
    <property type="protein sequence ID" value="KAJ6989865.1"/>
    <property type="molecule type" value="Genomic_DNA"/>
</dbReference>
<evidence type="ECO:0000256" key="1">
    <source>
        <dbReference type="SAM" id="MobiDB-lite"/>
    </source>
</evidence>
<protein>
    <submittedName>
        <fullName evidence="2">Uncharacterized protein</fullName>
    </submittedName>
</protein>
<feature type="compositionally biased region" description="Polar residues" evidence="1">
    <location>
        <begin position="1"/>
        <end position="12"/>
    </location>
</feature>
<feature type="region of interest" description="Disordered" evidence="1">
    <location>
        <begin position="1"/>
        <end position="44"/>
    </location>
</feature>
<dbReference type="AlphaFoldDB" id="A0AAD6VV53"/>
<keyword evidence="3" id="KW-1185">Reference proteome</keyword>
<accession>A0AAD6VV53</accession>